<sequence length="148" mass="17189">MAHPDYLADLASTVYENLESQHDWTLLESHTHKQQQQSLPENKTLLPRPLITGLPPRRLYLHPDDQVELVKTHATYTVDETPEMEWVLPLHLNEKFTLKQIAEVFDSLELPEPLAEGRCKRLLMAIVHDDSTVVYYFVHDGIVKPRQN</sequence>
<dbReference type="SUPFAM" id="SSF53032">
    <property type="entry name" value="tRNA-intron endonuclease catalytic domain-like"/>
    <property type="match status" value="1"/>
</dbReference>
<accession>A0ABR1RL74</accession>
<organism evidence="4 5">
    <name type="scientific">Apiospora marii</name>
    <dbReference type="NCBI Taxonomy" id="335849"/>
    <lineage>
        <taxon>Eukaryota</taxon>
        <taxon>Fungi</taxon>
        <taxon>Dikarya</taxon>
        <taxon>Ascomycota</taxon>
        <taxon>Pezizomycotina</taxon>
        <taxon>Sordariomycetes</taxon>
        <taxon>Xylariomycetidae</taxon>
        <taxon>Amphisphaeriales</taxon>
        <taxon>Apiosporaceae</taxon>
        <taxon>Apiospora</taxon>
    </lineage>
</organism>
<dbReference type="InterPro" id="IPR011856">
    <property type="entry name" value="tRNA_endonuc-like_dom_sf"/>
</dbReference>
<evidence type="ECO:0000259" key="3">
    <source>
        <dbReference type="Pfam" id="PF09631"/>
    </source>
</evidence>
<dbReference type="Pfam" id="PF09631">
    <property type="entry name" value="Sen15"/>
    <property type="match status" value="1"/>
</dbReference>
<gene>
    <name evidence="4" type="ORF">PG991_008435</name>
</gene>
<comment type="caution">
    <text evidence="4">The sequence shown here is derived from an EMBL/GenBank/DDBJ whole genome shotgun (WGS) entry which is preliminary data.</text>
</comment>
<dbReference type="PANTHER" id="PTHR28518">
    <property type="entry name" value="TRNA-SPLICING ENDONUCLEASE SUBUNIT SEN15"/>
    <property type="match status" value="1"/>
</dbReference>
<dbReference type="InterPro" id="IPR042777">
    <property type="entry name" value="Sen15_fungi"/>
</dbReference>
<dbReference type="InterPro" id="IPR036167">
    <property type="entry name" value="tRNA_intron_Endo_cat-like_sf"/>
</dbReference>
<dbReference type="Proteomes" id="UP001396898">
    <property type="component" value="Unassembled WGS sequence"/>
</dbReference>
<feature type="domain" description="tRNA-splicing endonuclease subunit Sen15" evidence="3">
    <location>
        <begin position="14"/>
        <end position="148"/>
    </location>
</feature>
<keyword evidence="4" id="KW-0540">Nuclease</keyword>
<evidence type="ECO:0000256" key="2">
    <source>
        <dbReference type="ARBA" id="ARBA00022694"/>
    </source>
</evidence>
<comment type="similarity">
    <text evidence="1">Belongs to the SEN15 family.</text>
</comment>
<evidence type="ECO:0000313" key="4">
    <source>
        <dbReference type="EMBL" id="KAK8015547.1"/>
    </source>
</evidence>
<dbReference type="Gene3D" id="3.40.1350.10">
    <property type="match status" value="1"/>
</dbReference>
<keyword evidence="4" id="KW-0255">Endonuclease</keyword>
<keyword evidence="2" id="KW-0819">tRNA processing</keyword>
<keyword evidence="4" id="KW-0378">Hydrolase</keyword>
<protein>
    <submittedName>
        <fullName evidence="4">tRNA-splicing endonuclease subunit tsp-2</fullName>
    </submittedName>
</protein>
<evidence type="ECO:0000256" key="1">
    <source>
        <dbReference type="ARBA" id="ARBA00006091"/>
    </source>
</evidence>
<evidence type="ECO:0000313" key="5">
    <source>
        <dbReference type="Proteomes" id="UP001396898"/>
    </source>
</evidence>
<dbReference type="EMBL" id="JAQQWI010000012">
    <property type="protein sequence ID" value="KAK8015547.1"/>
    <property type="molecule type" value="Genomic_DNA"/>
</dbReference>
<reference evidence="4 5" key="1">
    <citation type="submission" date="2023-01" db="EMBL/GenBank/DDBJ databases">
        <title>Analysis of 21 Apiospora genomes using comparative genomics revels a genus with tremendous synthesis potential of carbohydrate active enzymes and secondary metabolites.</title>
        <authorList>
            <person name="Sorensen T."/>
        </authorList>
    </citation>
    <scope>NUCLEOTIDE SEQUENCE [LARGE SCALE GENOMIC DNA]</scope>
    <source>
        <strain evidence="4 5">CBS 20057</strain>
    </source>
</reference>
<proteinExistence type="inferred from homology"/>
<keyword evidence="5" id="KW-1185">Reference proteome</keyword>
<name>A0ABR1RL74_9PEZI</name>
<dbReference type="PANTHER" id="PTHR28518:SF1">
    <property type="entry name" value="TRNA-SPLICING ENDONUCLEASE SUBUNIT SEN15"/>
    <property type="match status" value="1"/>
</dbReference>
<dbReference type="GO" id="GO:0004519">
    <property type="term" value="F:endonuclease activity"/>
    <property type="evidence" value="ECO:0007669"/>
    <property type="project" value="UniProtKB-KW"/>
</dbReference>
<dbReference type="InterPro" id="IPR018593">
    <property type="entry name" value="tRNA-endonuc_su_Sen15"/>
</dbReference>